<protein>
    <recommendedName>
        <fullName evidence="4">DUF2786 domain-containing protein</fullName>
    </recommendedName>
</protein>
<sequence length="240" mass="26695">MTHNNEKYLAKIKKLLNLARRSTNSNEAANALSQAQALMRKHSLTETDIDLMEIGRASSKGAPSQAQKIPAYMNSLANMICRAFGVDCYYQYKRDFLSSGQRTVVFFGPNERPEIAAYAFDVLSRQLVKARREFTAKMRRNIKPSTKVARADQFCEGWVDGAYAVIDIYKVAASEKTLMAAYYSRLKEEMEFKESTFRAAKKCRGGEDAADAGYRAGKQAQLHQAVHGQGGSLTGIGVKP</sequence>
<evidence type="ECO:0000313" key="3">
    <source>
        <dbReference type="EMBL" id="BAO32307.1"/>
    </source>
</evidence>
<gene>
    <name evidence="3" type="ORF">SM39_0240</name>
</gene>
<dbReference type="Pfam" id="PF23771">
    <property type="entry name" value="DUF7168"/>
    <property type="match status" value="1"/>
</dbReference>
<dbReference type="InterPro" id="IPR016868">
    <property type="entry name" value="Phage_B3_Orf5"/>
</dbReference>
<accession>A0AAT9ELU9</accession>
<evidence type="ECO:0000259" key="1">
    <source>
        <dbReference type="Pfam" id="PF10979"/>
    </source>
</evidence>
<organism evidence="3">
    <name type="scientific">Serratia marcescens SM39</name>
    <dbReference type="NCBI Taxonomy" id="1334564"/>
    <lineage>
        <taxon>Bacteria</taxon>
        <taxon>Pseudomonadati</taxon>
        <taxon>Pseudomonadota</taxon>
        <taxon>Gammaproteobacteria</taxon>
        <taxon>Enterobacterales</taxon>
        <taxon>Yersiniaceae</taxon>
        <taxon>Serratia</taxon>
    </lineage>
</organism>
<dbReference type="KEGG" id="smar:SM39_0240"/>
<reference evidence="3" key="1">
    <citation type="journal article" date="2014" name="Genome Biol. Evol.">
        <title>Genome evolution and plasticity of Serratia marcescens, an important multidrug-resistant nosocomial pathogen.</title>
        <authorList>
            <person name="Iguchi A."/>
            <person name="Nagaya Y."/>
            <person name="Pradel E."/>
            <person name="Ooka T."/>
            <person name="Ogura Y."/>
            <person name="Katsura K."/>
            <person name="Kurokawa K."/>
            <person name="Oshima K."/>
            <person name="Hattori M."/>
            <person name="Parkhill J."/>
            <person name="Sebaihia M."/>
            <person name="Coulthurst S.J."/>
            <person name="Gotoh N."/>
            <person name="Thomson N.R."/>
            <person name="Ewbank J.J."/>
            <person name="Hayashi T."/>
        </authorList>
    </citation>
    <scope>NUCLEOTIDE SEQUENCE</scope>
    <source>
        <strain evidence="3">SM39</strain>
    </source>
</reference>
<evidence type="ECO:0008006" key="4">
    <source>
        <dbReference type="Google" id="ProtNLM"/>
    </source>
</evidence>
<evidence type="ECO:0000259" key="2">
    <source>
        <dbReference type="Pfam" id="PF23771"/>
    </source>
</evidence>
<dbReference type="PIRSF" id="PIRSF028111">
    <property type="entry name" value="UCP028111"/>
    <property type="match status" value="1"/>
</dbReference>
<dbReference type="InterPro" id="IPR024498">
    <property type="entry name" value="DUF2786"/>
</dbReference>
<feature type="domain" description="DUF2786" evidence="1">
    <location>
        <begin position="7"/>
        <end position="45"/>
    </location>
</feature>
<dbReference type="RefSeq" id="WP_041033456.1">
    <property type="nucleotide sequence ID" value="NZ_AP013063.1"/>
</dbReference>
<dbReference type="InterPro" id="IPR055592">
    <property type="entry name" value="DUF7168"/>
</dbReference>
<dbReference type="Pfam" id="PF10979">
    <property type="entry name" value="DUF2786"/>
    <property type="match status" value="1"/>
</dbReference>
<dbReference type="AlphaFoldDB" id="A0AAT9ELU9"/>
<proteinExistence type="predicted"/>
<name>A0AAT9ELU9_SERMA</name>
<dbReference type="EMBL" id="AP013063">
    <property type="protein sequence ID" value="BAO32307.1"/>
    <property type="molecule type" value="Genomic_DNA"/>
</dbReference>
<feature type="domain" description="DUF7168" evidence="2">
    <location>
        <begin position="51"/>
        <end position="191"/>
    </location>
</feature>